<dbReference type="SUPFAM" id="SSF56112">
    <property type="entry name" value="Protein kinase-like (PK-like)"/>
    <property type="match status" value="1"/>
</dbReference>
<dbReference type="PROSITE" id="PS50011">
    <property type="entry name" value="PROTEIN_KINASE_DOM"/>
    <property type="match status" value="1"/>
</dbReference>
<dbReference type="InterPro" id="IPR008266">
    <property type="entry name" value="Tyr_kinase_AS"/>
</dbReference>
<dbReference type="RefSeq" id="XP_014158371.1">
    <property type="nucleotide sequence ID" value="XM_014302896.1"/>
</dbReference>
<feature type="compositionally biased region" description="Low complexity" evidence="11">
    <location>
        <begin position="619"/>
        <end position="649"/>
    </location>
</feature>
<keyword evidence="8" id="KW-0829">Tyrosine-protein kinase</keyword>
<keyword evidence="3" id="KW-0808">Transferase</keyword>
<gene>
    <name evidence="14" type="ORF">SARC_03302</name>
</gene>
<dbReference type="InterPro" id="IPR001245">
    <property type="entry name" value="Ser-Thr/Tyr_kinase_cat_dom"/>
</dbReference>
<dbReference type="OrthoDB" id="3256376at2759"/>
<keyword evidence="15" id="KW-1185">Reference proteome</keyword>
<evidence type="ECO:0000256" key="3">
    <source>
        <dbReference type="ARBA" id="ARBA00022679"/>
    </source>
</evidence>
<feature type="domain" description="Protein kinase" evidence="13">
    <location>
        <begin position="44"/>
        <end position="317"/>
    </location>
</feature>
<evidence type="ECO:0000256" key="7">
    <source>
        <dbReference type="ARBA" id="ARBA00023136"/>
    </source>
</evidence>
<accession>A0A0L0G6A2</accession>
<evidence type="ECO:0000256" key="11">
    <source>
        <dbReference type="SAM" id="MobiDB-lite"/>
    </source>
</evidence>
<feature type="region of interest" description="Disordered" evidence="11">
    <location>
        <begin position="523"/>
        <end position="546"/>
    </location>
</feature>
<dbReference type="SMART" id="SM00219">
    <property type="entry name" value="TyrKc"/>
    <property type="match status" value="1"/>
</dbReference>
<evidence type="ECO:0000256" key="12">
    <source>
        <dbReference type="SAM" id="Phobius"/>
    </source>
</evidence>
<dbReference type="GO" id="GO:0050793">
    <property type="term" value="P:regulation of developmental process"/>
    <property type="evidence" value="ECO:0007669"/>
    <property type="project" value="UniProtKB-ARBA"/>
</dbReference>
<dbReference type="InterPro" id="IPR000719">
    <property type="entry name" value="Prot_kinase_dom"/>
</dbReference>
<dbReference type="CDD" id="cd00192">
    <property type="entry name" value="PTKc"/>
    <property type="match status" value="1"/>
</dbReference>
<protein>
    <submittedName>
        <fullName evidence="14">TK protein kinase</fullName>
    </submittedName>
</protein>
<evidence type="ECO:0000313" key="15">
    <source>
        <dbReference type="Proteomes" id="UP000054560"/>
    </source>
</evidence>
<dbReference type="Gene3D" id="3.30.200.20">
    <property type="entry name" value="Phosphorylase Kinase, domain 1"/>
    <property type="match status" value="1"/>
</dbReference>
<evidence type="ECO:0000256" key="4">
    <source>
        <dbReference type="ARBA" id="ARBA00022741"/>
    </source>
</evidence>
<dbReference type="Gene3D" id="1.10.510.10">
    <property type="entry name" value="Transferase(Phosphotransferase) domain 1"/>
    <property type="match status" value="1"/>
</dbReference>
<feature type="compositionally biased region" description="Low complexity" evidence="11">
    <location>
        <begin position="556"/>
        <end position="574"/>
    </location>
</feature>
<evidence type="ECO:0000256" key="5">
    <source>
        <dbReference type="ARBA" id="ARBA00022777"/>
    </source>
</evidence>
<comment type="subcellular location">
    <subcellularLocation>
        <location evidence="2">Endomembrane system</location>
    </subcellularLocation>
    <subcellularLocation>
        <location evidence="1">Membrane</location>
        <topology evidence="1">Single-pass membrane protein</topology>
    </subcellularLocation>
</comment>
<evidence type="ECO:0000256" key="8">
    <source>
        <dbReference type="ARBA" id="ARBA00023137"/>
    </source>
</evidence>
<dbReference type="PROSITE" id="PS00107">
    <property type="entry name" value="PROTEIN_KINASE_ATP"/>
    <property type="match status" value="1"/>
</dbReference>
<dbReference type="PROSITE" id="PS00109">
    <property type="entry name" value="PROTEIN_KINASE_TYR"/>
    <property type="match status" value="1"/>
</dbReference>
<evidence type="ECO:0000259" key="13">
    <source>
        <dbReference type="PROSITE" id="PS50011"/>
    </source>
</evidence>
<keyword evidence="4 10" id="KW-0547">Nucleotide-binding</keyword>
<dbReference type="eggNOG" id="KOG0199">
    <property type="taxonomic scope" value="Eukaryota"/>
</dbReference>
<keyword evidence="7 12" id="KW-0472">Membrane</keyword>
<evidence type="ECO:0000256" key="9">
    <source>
        <dbReference type="ARBA" id="ARBA00051243"/>
    </source>
</evidence>
<dbReference type="GO" id="GO:0043235">
    <property type="term" value="C:receptor complex"/>
    <property type="evidence" value="ECO:0007669"/>
    <property type="project" value="TreeGrafter"/>
</dbReference>
<dbReference type="GO" id="GO:0012505">
    <property type="term" value="C:endomembrane system"/>
    <property type="evidence" value="ECO:0007669"/>
    <property type="project" value="UniProtKB-SubCell"/>
</dbReference>
<evidence type="ECO:0000256" key="10">
    <source>
        <dbReference type="PROSITE-ProRule" id="PRU10141"/>
    </source>
</evidence>
<dbReference type="InterPro" id="IPR017441">
    <property type="entry name" value="Protein_kinase_ATP_BS"/>
</dbReference>
<dbReference type="PANTHER" id="PTHR24416:SF611">
    <property type="entry name" value="TYROSINE-PROTEIN KINASE TRANSMEMBRANE RECEPTOR ROR"/>
    <property type="match status" value="1"/>
</dbReference>
<dbReference type="GO" id="GO:0005886">
    <property type="term" value="C:plasma membrane"/>
    <property type="evidence" value="ECO:0007669"/>
    <property type="project" value="TreeGrafter"/>
</dbReference>
<feature type="compositionally biased region" description="Low complexity" evidence="11">
    <location>
        <begin position="667"/>
        <end position="680"/>
    </location>
</feature>
<feature type="compositionally biased region" description="Acidic residues" evidence="11">
    <location>
        <begin position="786"/>
        <end position="797"/>
    </location>
</feature>
<dbReference type="GO" id="GO:0005524">
    <property type="term" value="F:ATP binding"/>
    <property type="evidence" value="ECO:0007669"/>
    <property type="project" value="UniProtKB-UniRule"/>
</dbReference>
<evidence type="ECO:0000256" key="6">
    <source>
        <dbReference type="ARBA" id="ARBA00022840"/>
    </source>
</evidence>
<dbReference type="InterPro" id="IPR050122">
    <property type="entry name" value="RTK"/>
</dbReference>
<comment type="catalytic activity">
    <reaction evidence="9">
        <text>L-tyrosyl-[protein] + ATP = O-phospho-L-tyrosyl-[protein] + ADP + H(+)</text>
        <dbReference type="Rhea" id="RHEA:10596"/>
        <dbReference type="Rhea" id="RHEA-COMP:10136"/>
        <dbReference type="Rhea" id="RHEA-COMP:20101"/>
        <dbReference type="ChEBI" id="CHEBI:15378"/>
        <dbReference type="ChEBI" id="CHEBI:30616"/>
        <dbReference type="ChEBI" id="CHEBI:46858"/>
        <dbReference type="ChEBI" id="CHEBI:61978"/>
        <dbReference type="ChEBI" id="CHEBI:456216"/>
        <dbReference type="EC" id="2.7.10.1"/>
    </reaction>
</comment>
<feature type="region of interest" description="Disordered" evidence="11">
    <location>
        <begin position="556"/>
        <end position="575"/>
    </location>
</feature>
<feature type="transmembrane region" description="Helical" evidence="12">
    <location>
        <begin position="455"/>
        <end position="480"/>
    </location>
</feature>
<dbReference type="Pfam" id="PF07714">
    <property type="entry name" value="PK_Tyr_Ser-Thr"/>
    <property type="match status" value="1"/>
</dbReference>
<feature type="compositionally biased region" description="Low complexity" evidence="11">
    <location>
        <begin position="525"/>
        <end position="546"/>
    </location>
</feature>
<reference evidence="14 15" key="1">
    <citation type="submission" date="2011-02" db="EMBL/GenBank/DDBJ databases">
        <title>The Genome Sequence of Sphaeroforma arctica JP610.</title>
        <authorList>
            <consortium name="The Broad Institute Genome Sequencing Platform"/>
            <person name="Russ C."/>
            <person name="Cuomo C."/>
            <person name="Young S.K."/>
            <person name="Zeng Q."/>
            <person name="Gargeya S."/>
            <person name="Alvarado L."/>
            <person name="Berlin A."/>
            <person name="Chapman S.B."/>
            <person name="Chen Z."/>
            <person name="Freedman E."/>
            <person name="Gellesch M."/>
            <person name="Goldberg J."/>
            <person name="Griggs A."/>
            <person name="Gujja S."/>
            <person name="Heilman E."/>
            <person name="Heiman D."/>
            <person name="Howarth C."/>
            <person name="Mehta T."/>
            <person name="Neiman D."/>
            <person name="Pearson M."/>
            <person name="Roberts A."/>
            <person name="Saif S."/>
            <person name="Shea T."/>
            <person name="Shenoy N."/>
            <person name="Sisk P."/>
            <person name="Stolte C."/>
            <person name="Sykes S."/>
            <person name="White J."/>
            <person name="Yandava C."/>
            <person name="Burger G."/>
            <person name="Gray M.W."/>
            <person name="Holland P.W.H."/>
            <person name="King N."/>
            <person name="Lang F.B.F."/>
            <person name="Roger A.J."/>
            <person name="Ruiz-Trillo I."/>
            <person name="Haas B."/>
            <person name="Nusbaum C."/>
            <person name="Birren B."/>
        </authorList>
    </citation>
    <scope>NUCLEOTIDE SEQUENCE [LARGE SCALE GENOMIC DNA]</scope>
    <source>
        <strain evidence="14 15">JP610</strain>
    </source>
</reference>
<dbReference type="PRINTS" id="PR00109">
    <property type="entry name" value="TYRKINASE"/>
</dbReference>
<dbReference type="PANTHER" id="PTHR24416">
    <property type="entry name" value="TYROSINE-PROTEIN KINASE RECEPTOR"/>
    <property type="match status" value="1"/>
</dbReference>
<evidence type="ECO:0000313" key="14">
    <source>
        <dbReference type="EMBL" id="KNC84469.1"/>
    </source>
</evidence>
<dbReference type="GO" id="GO:0004714">
    <property type="term" value="F:transmembrane receptor protein tyrosine kinase activity"/>
    <property type="evidence" value="ECO:0007669"/>
    <property type="project" value="UniProtKB-EC"/>
</dbReference>
<keyword evidence="6 10" id="KW-0067">ATP-binding</keyword>
<dbReference type="Proteomes" id="UP000054560">
    <property type="component" value="Unassembled WGS sequence"/>
</dbReference>
<feature type="compositionally biased region" description="Acidic residues" evidence="11">
    <location>
        <begin position="686"/>
        <end position="732"/>
    </location>
</feature>
<dbReference type="GO" id="GO:0007169">
    <property type="term" value="P:cell surface receptor protein tyrosine kinase signaling pathway"/>
    <property type="evidence" value="ECO:0007669"/>
    <property type="project" value="TreeGrafter"/>
</dbReference>
<evidence type="ECO:0000256" key="1">
    <source>
        <dbReference type="ARBA" id="ARBA00004167"/>
    </source>
</evidence>
<keyword evidence="12" id="KW-0812">Transmembrane</keyword>
<dbReference type="FunFam" id="1.10.510.10:FF:001512">
    <property type="entry name" value="Receptor tyrosine-protein kinase erbB-2"/>
    <property type="match status" value="1"/>
</dbReference>
<dbReference type="InterPro" id="IPR011009">
    <property type="entry name" value="Kinase-like_dom_sf"/>
</dbReference>
<keyword evidence="12" id="KW-1133">Transmembrane helix</keyword>
<feature type="compositionally biased region" description="Low complexity" evidence="11">
    <location>
        <begin position="768"/>
        <end position="784"/>
    </location>
</feature>
<dbReference type="InterPro" id="IPR020635">
    <property type="entry name" value="Tyr_kinase_cat_dom"/>
</dbReference>
<name>A0A0L0G6A2_9EUKA</name>
<dbReference type="AlphaFoldDB" id="A0A0L0G6A2"/>
<dbReference type="STRING" id="667725.A0A0L0G6A2"/>
<sequence length="834" mass="89208">MTSEKSSARPLPTIPHLEDPALDPNFEFYQEVIQPAGGISNTNLKKNQKLGSGQFGVVFSGILKKDSVQIECAIKELLAGQSDEEIRKFKKEAALMMEAHSPNVVSCFGVTIDEPICIIQELMPLGDLHTYLRTQGARRATITVGERYYLSYQIANGMNHLAQHGIVHRDLAARNCMLGHPTPRTFGIPVVKITDFGLSRSVQEDSDYYKMNSDGKVPIPWMAPETLKEFKFTEASDVWSFGVTMWEIFSDAATKPYANVAANPFAILQYITSGQRLHQPTGCPQEAYDTMLTTWDGDRTARPSFFSLSCTIGYCFIPHCVTPVTVIVKGKFSLIVMKDDIPSGGDYYDNILHPDGEDYYEYSEFEDTMRREGASPMPLIGAPVAIEATSTHNSPMTQAADMGTSTPVAKQKPTNTATRLAMPHDIDASSKVPIADELTGKRQRSGFFKGRTRKFWIIFWSVVAAIIIIIAGAGAGVAIATSGSSDSSTSNLCENVACTNPDYICNSASGICDIAAPANPEVTQSITPNLSPSPSSSPSTSPSVIASASASPTASLSQFASPSTTPTFSFSPTPSGLPVATVTAIPVFTLTPTPTVTAPIVAVSTSPAASVVPSVLPTDSSMPTVTPTASPAASVVPSPAGTPASTPTPESTPNPTPAATPDPTTEPPIVVTTSTTIEEPTTPEEPTPEETTPEEPTPEETTPEETTPEETTPEETTPEETTPEETTPEEPTPEVTTPEETTPEEPTPEVTTPEETTPEEPTPEEPTPEATTPEEPTPEVTTPEEPTPEETTPEETTPEPTPETPNEPAAEEAPADTPLEQADEVAPVERRVVR</sequence>
<dbReference type="GeneID" id="25903806"/>
<dbReference type="EMBL" id="KQ241762">
    <property type="protein sequence ID" value="KNC84469.1"/>
    <property type="molecule type" value="Genomic_DNA"/>
</dbReference>
<organism evidence="14 15">
    <name type="scientific">Sphaeroforma arctica JP610</name>
    <dbReference type="NCBI Taxonomy" id="667725"/>
    <lineage>
        <taxon>Eukaryota</taxon>
        <taxon>Ichthyosporea</taxon>
        <taxon>Ichthyophonida</taxon>
        <taxon>Sphaeroforma</taxon>
    </lineage>
</organism>
<proteinExistence type="predicted"/>
<keyword evidence="5 14" id="KW-0418">Kinase</keyword>
<evidence type="ECO:0000256" key="2">
    <source>
        <dbReference type="ARBA" id="ARBA00004308"/>
    </source>
</evidence>
<feature type="compositionally biased region" description="Pro residues" evidence="11">
    <location>
        <begin position="650"/>
        <end position="666"/>
    </location>
</feature>
<dbReference type="GO" id="GO:0048468">
    <property type="term" value="P:cell development"/>
    <property type="evidence" value="ECO:0007669"/>
    <property type="project" value="UniProtKB-ARBA"/>
</dbReference>
<feature type="region of interest" description="Disordered" evidence="11">
    <location>
        <begin position="619"/>
        <end position="834"/>
    </location>
</feature>
<feature type="binding site" evidence="10">
    <location>
        <position position="75"/>
    </location>
    <ligand>
        <name>ATP</name>
        <dbReference type="ChEBI" id="CHEBI:30616"/>
    </ligand>
</feature>
<feature type="compositionally biased region" description="Acidic residues" evidence="11">
    <location>
        <begin position="756"/>
        <end position="767"/>
    </location>
</feature>